<comment type="caution">
    <text evidence="3">The sequence shown here is derived from an EMBL/GenBank/DDBJ whole genome shotgun (WGS) entry which is preliminary data.</text>
</comment>
<evidence type="ECO:0000259" key="2">
    <source>
        <dbReference type="Pfam" id="PF06985"/>
    </source>
</evidence>
<dbReference type="AlphaFoldDB" id="A0A4Z1JQD2"/>
<name>A0A4Z1JQD2_9HELO</name>
<reference evidence="3 4" key="1">
    <citation type="submission" date="2017-12" db="EMBL/GenBank/DDBJ databases">
        <title>Comparative genomics of Botrytis spp.</title>
        <authorList>
            <person name="Valero-Jimenez C.A."/>
            <person name="Tapia P."/>
            <person name="Veloso J."/>
            <person name="Silva-Moreno E."/>
            <person name="Staats M."/>
            <person name="Valdes J.H."/>
            <person name="Van Kan J.A.L."/>
        </authorList>
    </citation>
    <scope>NUCLEOTIDE SEQUENCE [LARGE SCALE GENOMIC DNA]</scope>
    <source>
        <strain evidence="3 4">Be9601</strain>
    </source>
</reference>
<feature type="domain" description="Heterokaryon incompatibility" evidence="2">
    <location>
        <begin position="427"/>
        <end position="574"/>
    </location>
</feature>
<dbReference type="Pfam" id="PF06985">
    <property type="entry name" value="HET"/>
    <property type="match status" value="1"/>
</dbReference>
<keyword evidence="4" id="KW-1185">Reference proteome</keyword>
<accession>A0A4Z1JQD2</accession>
<dbReference type="Proteomes" id="UP000297229">
    <property type="component" value="Unassembled WGS sequence"/>
</dbReference>
<sequence>MSLAEKRSGVDGANDEIADLRGFGLELGAMESDAMGRLPSDAAGTDDVEVGGVCEAQERGNDEVLVEIDDADTNGDPKIDNGSNDDHATNDSGHDSGHDFDIKICTDEGREKASRGTEGHENAAETDVLDDSGDHNVSSGSNLDVDKLHDEALLGEHEESEEEESSEDWHPDSSGIASESNDSVVVRWPIKKVEGAKDSMESENEINTTTTEVLNPDLCKFCRVFFDTWSSVCEFFLENKGFHALSSAHYDTMSDLRASASGGCHLCALFLSILSFELRKYDFSAHEAGDNLPLDQFKPEDIVLLKKNEYDCKIHDEGEYDWNIVSTFRTIKDDQRQISTWTKIMLDHGSDSCYIDEKNGQNSCEELRLGATEESTGIVRAWIRECHLNHSACKQQEDIFVLPTRLIKIDSQEIRLCMSSNENCSEYATLSHCWGKTEVLRLQKDNLQDFLIKIPYDKLCKTFRDEIYIARVLGFSWLWIDSLCIVQGDPEDWSREASRMATVYGLSSLNIAATAAPDGTIGCLFDRDLRYTEKHKVEVKMDRQKQVYSIADDHLYINNIANAALTNRAWAFQERILAPRTLHFTESQLFWECRTNQACETFPGTLPENFSNHTLYLPKQELLSWSKIIQIYTHCSLTNESDRLIAIGGVARQHQKKNGDKYLAGLWQSRIREQMCWFTHGEHRQHPRENTGRAPSWSWAAVNNSVYFPGDTEVFHEAYIDVTKIDITLENTDDPFGGVKSGILTLRSRFMMIFGMEPRPNTANNYRGISFGKFPIRTSDIFWDHRDCGLESYSESILMLPIGVSLNFIKVLVLMLTNQENGKYERVGYFDLPSYSDGYESIRRAMNLTQDDEQFKELGLGDALPSEKDYISTDVDEDGITWYTISIV</sequence>
<dbReference type="PANTHER" id="PTHR33112:SF16">
    <property type="entry name" value="HETEROKARYON INCOMPATIBILITY DOMAIN-CONTAINING PROTEIN"/>
    <property type="match status" value="1"/>
</dbReference>
<evidence type="ECO:0000256" key="1">
    <source>
        <dbReference type="SAM" id="MobiDB-lite"/>
    </source>
</evidence>
<dbReference type="InterPro" id="IPR010730">
    <property type="entry name" value="HET"/>
</dbReference>
<proteinExistence type="predicted"/>
<feature type="compositionally biased region" description="Acidic residues" evidence="1">
    <location>
        <begin position="64"/>
        <end position="73"/>
    </location>
</feature>
<feature type="compositionally biased region" description="Basic and acidic residues" evidence="1">
    <location>
        <begin position="75"/>
        <end position="123"/>
    </location>
</feature>
<feature type="region of interest" description="Disordered" evidence="1">
    <location>
        <begin position="35"/>
        <end position="181"/>
    </location>
</feature>
<dbReference type="EMBL" id="PQXM01000617">
    <property type="protein sequence ID" value="TGO71107.1"/>
    <property type="molecule type" value="Genomic_DNA"/>
</dbReference>
<gene>
    <name evidence="3" type="ORF">BELL_0619g00090</name>
</gene>
<evidence type="ECO:0000313" key="4">
    <source>
        <dbReference type="Proteomes" id="UP000297229"/>
    </source>
</evidence>
<protein>
    <recommendedName>
        <fullName evidence="2">Heterokaryon incompatibility domain-containing protein</fullName>
    </recommendedName>
</protein>
<organism evidence="3 4">
    <name type="scientific">Botrytis elliptica</name>
    <dbReference type="NCBI Taxonomy" id="278938"/>
    <lineage>
        <taxon>Eukaryota</taxon>
        <taxon>Fungi</taxon>
        <taxon>Dikarya</taxon>
        <taxon>Ascomycota</taxon>
        <taxon>Pezizomycotina</taxon>
        <taxon>Leotiomycetes</taxon>
        <taxon>Helotiales</taxon>
        <taxon>Sclerotiniaceae</taxon>
        <taxon>Botrytis</taxon>
    </lineage>
</organism>
<feature type="compositionally biased region" description="Basic and acidic residues" evidence="1">
    <location>
        <begin position="144"/>
        <end position="157"/>
    </location>
</feature>
<evidence type="ECO:0000313" key="3">
    <source>
        <dbReference type="EMBL" id="TGO71107.1"/>
    </source>
</evidence>
<dbReference type="STRING" id="278938.A0A4Z1JQD2"/>
<dbReference type="PANTHER" id="PTHR33112">
    <property type="entry name" value="DOMAIN PROTEIN, PUTATIVE-RELATED"/>
    <property type="match status" value="1"/>
</dbReference>